<evidence type="ECO:0000313" key="4">
    <source>
        <dbReference type="Proteomes" id="UP000011715"/>
    </source>
</evidence>
<evidence type="ECO:0000256" key="1">
    <source>
        <dbReference type="SAM" id="Phobius"/>
    </source>
</evidence>
<sequence>MAAGAAAKQSIWAVGISFEELRPPAAAIVAGFNSLFNSVNSLLLVAAVTSTSISGPFIPVNHPKLGGKFYVPVQMALGLGLYVVGMGLELVSEVQRRRFKSKPENKGRICRKGLWSVARHINYTGYALWRTGFTLAAGGWIPGALTAVFNAWAFRTRSTVELDAYMSRKYRDSWSRYKKDVKWALVPGIY</sequence>
<dbReference type="PANTHER" id="PTHR32251:SF15">
    <property type="entry name" value="3-OXO-5-ALPHA-STEROID 4-DEHYDROGENASE (DUF1295)"/>
    <property type="match status" value="1"/>
</dbReference>
<dbReference type="Gene3D" id="1.20.120.1630">
    <property type="match status" value="1"/>
</dbReference>
<protein>
    <recommendedName>
        <fullName evidence="5">Steroid 5-alpha reductase C-terminal domain-containing protein</fullName>
    </recommendedName>
</protein>
<dbReference type="EMBL" id="ADBL01002823">
    <property type="status" value="NOT_ANNOTATED_CDS"/>
    <property type="molecule type" value="Genomic_DNA"/>
</dbReference>
<keyword evidence="1" id="KW-0472">Membrane</keyword>
<keyword evidence="1" id="KW-0812">Transmembrane</keyword>
<dbReference type="InterPro" id="IPR010721">
    <property type="entry name" value="UstE-like"/>
</dbReference>
<reference evidence="4" key="1">
    <citation type="submission" date="2010-05" db="EMBL/GenBank/DDBJ databases">
        <title>The genome sequence of Magnaporthe poae strain ATCC 64411.</title>
        <authorList>
            <person name="Ma L.-J."/>
            <person name="Dead R."/>
            <person name="Young S."/>
            <person name="Zeng Q."/>
            <person name="Koehrsen M."/>
            <person name="Alvarado L."/>
            <person name="Berlin A."/>
            <person name="Chapman S.B."/>
            <person name="Chen Z."/>
            <person name="Freedman E."/>
            <person name="Gellesch M."/>
            <person name="Goldberg J."/>
            <person name="Griggs A."/>
            <person name="Gujja S."/>
            <person name="Heilman E.R."/>
            <person name="Heiman D."/>
            <person name="Hepburn T."/>
            <person name="Howarth C."/>
            <person name="Jen D."/>
            <person name="Larson L."/>
            <person name="Mehta T."/>
            <person name="Neiman D."/>
            <person name="Pearson M."/>
            <person name="Roberts A."/>
            <person name="Saif S."/>
            <person name="Shea T."/>
            <person name="Shenoy N."/>
            <person name="Sisk P."/>
            <person name="Stolte C."/>
            <person name="Sykes S."/>
            <person name="Walk T."/>
            <person name="White J."/>
            <person name="Yandava C."/>
            <person name="Haas B."/>
            <person name="Nusbaum C."/>
            <person name="Birren B."/>
        </authorList>
    </citation>
    <scope>NUCLEOTIDE SEQUENCE [LARGE SCALE GENOMIC DNA]</scope>
    <source>
        <strain evidence="4">ATCC 64411 / 73-15</strain>
    </source>
</reference>
<feature type="transmembrane region" description="Helical" evidence="1">
    <location>
        <begin position="69"/>
        <end position="91"/>
    </location>
</feature>
<proteinExistence type="predicted"/>
<dbReference type="Proteomes" id="UP000011715">
    <property type="component" value="Unassembled WGS sequence"/>
</dbReference>
<evidence type="ECO:0000313" key="2">
    <source>
        <dbReference type="EMBL" id="KLU92504.1"/>
    </source>
</evidence>
<feature type="transmembrane region" description="Helical" evidence="1">
    <location>
        <begin position="25"/>
        <end position="49"/>
    </location>
</feature>
<gene>
    <name evidence="2" type="ORF">MAPG_11449</name>
</gene>
<evidence type="ECO:0008006" key="5">
    <source>
        <dbReference type="Google" id="ProtNLM"/>
    </source>
</evidence>
<accession>A0A0C4EFB0</accession>
<dbReference type="EnsemblFungi" id="MAPG_11449T0">
    <property type="protein sequence ID" value="MAPG_11449T0"/>
    <property type="gene ID" value="MAPG_11449"/>
</dbReference>
<evidence type="ECO:0000313" key="3">
    <source>
        <dbReference type="EnsemblFungi" id="MAPG_11449T0"/>
    </source>
</evidence>
<dbReference type="OrthoDB" id="67965at2759"/>
<dbReference type="PANTHER" id="PTHR32251">
    <property type="entry name" value="3-OXO-5-ALPHA-STEROID 4-DEHYDROGENASE"/>
    <property type="match status" value="1"/>
</dbReference>
<dbReference type="EMBL" id="GL876981">
    <property type="protein sequence ID" value="KLU92504.1"/>
    <property type="molecule type" value="Genomic_DNA"/>
</dbReference>
<reference evidence="2" key="3">
    <citation type="submission" date="2011-03" db="EMBL/GenBank/DDBJ databases">
        <title>Annotation of Magnaporthe poae ATCC 64411.</title>
        <authorList>
            <person name="Ma L.-J."/>
            <person name="Dead R."/>
            <person name="Young S.K."/>
            <person name="Zeng Q."/>
            <person name="Gargeya S."/>
            <person name="Fitzgerald M."/>
            <person name="Haas B."/>
            <person name="Abouelleil A."/>
            <person name="Alvarado L."/>
            <person name="Arachchi H.M."/>
            <person name="Berlin A."/>
            <person name="Brown A."/>
            <person name="Chapman S.B."/>
            <person name="Chen Z."/>
            <person name="Dunbar C."/>
            <person name="Freedman E."/>
            <person name="Gearin G."/>
            <person name="Gellesch M."/>
            <person name="Goldberg J."/>
            <person name="Griggs A."/>
            <person name="Gujja S."/>
            <person name="Heiman D."/>
            <person name="Howarth C."/>
            <person name="Larson L."/>
            <person name="Lui A."/>
            <person name="MacDonald P.J.P."/>
            <person name="Mehta T."/>
            <person name="Montmayeur A."/>
            <person name="Murphy C."/>
            <person name="Neiman D."/>
            <person name="Pearson M."/>
            <person name="Priest M."/>
            <person name="Roberts A."/>
            <person name="Saif S."/>
            <person name="Shea T."/>
            <person name="Shenoy N."/>
            <person name="Sisk P."/>
            <person name="Stolte C."/>
            <person name="Sykes S."/>
            <person name="Yandava C."/>
            <person name="Wortman J."/>
            <person name="Nusbaum C."/>
            <person name="Birren B."/>
        </authorList>
    </citation>
    <scope>NUCLEOTIDE SEQUENCE</scope>
    <source>
        <strain evidence="2">ATCC 64411</strain>
    </source>
</reference>
<dbReference type="eggNOG" id="ENOG502RZZ4">
    <property type="taxonomic scope" value="Eukaryota"/>
</dbReference>
<reference evidence="2" key="2">
    <citation type="submission" date="2010-05" db="EMBL/GenBank/DDBJ databases">
        <title>The Genome Sequence of Magnaporthe poae strain ATCC 64411.</title>
        <authorList>
            <consortium name="The Broad Institute Genome Sequencing Platform"/>
            <consortium name="Broad Institute Genome Sequencing Center for Infectious Disease"/>
            <person name="Ma L.-J."/>
            <person name="Dead R."/>
            <person name="Young S."/>
            <person name="Zeng Q."/>
            <person name="Koehrsen M."/>
            <person name="Alvarado L."/>
            <person name="Berlin A."/>
            <person name="Chapman S.B."/>
            <person name="Chen Z."/>
            <person name="Freedman E."/>
            <person name="Gellesch M."/>
            <person name="Goldberg J."/>
            <person name="Griggs A."/>
            <person name="Gujja S."/>
            <person name="Heilman E.R."/>
            <person name="Heiman D."/>
            <person name="Hepburn T."/>
            <person name="Howarth C."/>
            <person name="Jen D."/>
            <person name="Larson L."/>
            <person name="Mehta T."/>
            <person name="Neiman D."/>
            <person name="Pearson M."/>
            <person name="Roberts A."/>
            <person name="Saif S."/>
            <person name="Shea T."/>
            <person name="Shenoy N."/>
            <person name="Sisk P."/>
            <person name="Stolte C."/>
            <person name="Sykes S."/>
            <person name="Walk T."/>
            <person name="White J."/>
            <person name="Yandava C."/>
            <person name="Haas B."/>
            <person name="Nusbaum C."/>
            <person name="Birren B."/>
        </authorList>
    </citation>
    <scope>NUCLEOTIDE SEQUENCE</scope>
    <source>
        <strain evidence="2">ATCC 64411</strain>
    </source>
</reference>
<organism evidence="3 4">
    <name type="scientific">Magnaporthiopsis poae (strain ATCC 64411 / 73-15)</name>
    <name type="common">Kentucky bluegrass fungus</name>
    <name type="synonym">Magnaporthe poae</name>
    <dbReference type="NCBI Taxonomy" id="644358"/>
    <lineage>
        <taxon>Eukaryota</taxon>
        <taxon>Fungi</taxon>
        <taxon>Dikarya</taxon>
        <taxon>Ascomycota</taxon>
        <taxon>Pezizomycotina</taxon>
        <taxon>Sordariomycetes</taxon>
        <taxon>Sordariomycetidae</taxon>
        <taxon>Magnaporthales</taxon>
        <taxon>Magnaporthaceae</taxon>
        <taxon>Magnaporthiopsis</taxon>
    </lineage>
</organism>
<keyword evidence="4" id="KW-1185">Reference proteome</keyword>
<dbReference type="AlphaFoldDB" id="A0A0C4EFB0"/>
<dbReference type="STRING" id="644358.A0A0C4EFB0"/>
<keyword evidence="1" id="KW-1133">Transmembrane helix</keyword>
<reference evidence="3" key="4">
    <citation type="journal article" date="2015" name="G3 (Bethesda)">
        <title>Genome sequences of three phytopathogenic species of the Magnaporthaceae family of fungi.</title>
        <authorList>
            <person name="Okagaki L.H."/>
            <person name="Nunes C.C."/>
            <person name="Sailsbery J."/>
            <person name="Clay B."/>
            <person name="Brown D."/>
            <person name="John T."/>
            <person name="Oh Y."/>
            <person name="Young N."/>
            <person name="Fitzgerald M."/>
            <person name="Haas B.J."/>
            <person name="Zeng Q."/>
            <person name="Young S."/>
            <person name="Adiconis X."/>
            <person name="Fan L."/>
            <person name="Levin J.Z."/>
            <person name="Mitchell T.K."/>
            <person name="Okubara P.A."/>
            <person name="Farman M.L."/>
            <person name="Kohn L.M."/>
            <person name="Birren B."/>
            <person name="Ma L.-J."/>
            <person name="Dean R.A."/>
        </authorList>
    </citation>
    <scope>NUCLEOTIDE SEQUENCE</scope>
    <source>
        <strain evidence="3">ATCC 64411 / 73-15</strain>
    </source>
</reference>
<dbReference type="Pfam" id="PF06966">
    <property type="entry name" value="DUF1295"/>
    <property type="match status" value="1"/>
</dbReference>
<dbReference type="GO" id="GO:0016020">
    <property type="term" value="C:membrane"/>
    <property type="evidence" value="ECO:0007669"/>
    <property type="project" value="TreeGrafter"/>
</dbReference>
<reference evidence="3" key="5">
    <citation type="submission" date="2015-06" db="UniProtKB">
        <authorList>
            <consortium name="EnsemblFungi"/>
        </authorList>
    </citation>
    <scope>IDENTIFICATION</scope>
    <source>
        <strain evidence="3">ATCC 64411</strain>
    </source>
</reference>
<dbReference type="VEuPathDB" id="FungiDB:MAPG_11449"/>
<name>A0A0C4EFB0_MAGP6</name>